<accession>A0A7T8GQM3</accession>
<reference evidence="3" key="1">
    <citation type="submission" date="2021-01" db="EMBL/GenBank/DDBJ databases">
        <title>Caligus Genome Assembly.</title>
        <authorList>
            <person name="Gallardo-Escarate C."/>
        </authorList>
    </citation>
    <scope>NUCLEOTIDE SEQUENCE [LARGE SCALE GENOMIC DNA]</scope>
</reference>
<dbReference type="InterPro" id="IPR022735">
    <property type="entry name" value="bMERB_dom"/>
</dbReference>
<evidence type="ECO:0000313" key="3">
    <source>
        <dbReference type="Proteomes" id="UP000595437"/>
    </source>
</evidence>
<dbReference type="EMBL" id="CP045907">
    <property type="protein sequence ID" value="QQP35691.1"/>
    <property type="molecule type" value="Genomic_DNA"/>
</dbReference>
<organism evidence="2 3">
    <name type="scientific">Caligus rogercresseyi</name>
    <name type="common">Sea louse</name>
    <dbReference type="NCBI Taxonomy" id="217165"/>
    <lineage>
        <taxon>Eukaryota</taxon>
        <taxon>Metazoa</taxon>
        <taxon>Ecdysozoa</taxon>
        <taxon>Arthropoda</taxon>
        <taxon>Crustacea</taxon>
        <taxon>Multicrustacea</taxon>
        <taxon>Hexanauplia</taxon>
        <taxon>Copepoda</taxon>
        <taxon>Siphonostomatoida</taxon>
        <taxon>Caligidae</taxon>
        <taxon>Caligus</taxon>
    </lineage>
</organism>
<gene>
    <name evidence="2" type="ORF">FKW44_023980</name>
</gene>
<evidence type="ECO:0000313" key="2">
    <source>
        <dbReference type="EMBL" id="QQP35691.1"/>
    </source>
</evidence>
<dbReference type="OrthoDB" id="5972258at2759"/>
<feature type="domain" description="BMERB" evidence="1">
    <location>
        <begin position="1"/>
        <end position="72"/>
    </location>
</feature>
<dbReference type="Pfam" id="PF12130">
    <property type="entry name" value="bMERB_dom"/>
    <property type="match status" value="1"/>
</dbReference>
<proteinExistence type="predicted"/>
<dbReference type="AlphaFoldDB" id="A0A7T8GQM3"/>
<name>A0A7T8GQM3_CALRO</name>
<sequence>MQLNIKEKESVINGRLESLRERLRGFEEISESLKTEEMRNEEAALIEELVSTVNEKNELVHHLANEEKAIDEMRGSKACWRNKSFTCVREGS</sequence>
<keyword evidence="3" id="KW-1185">Reference proteome</keyword>
<protein>
    <recommendedName>
        <fullName evidence="1">BMERB domain-containing protein</fullName>
    </recommendedName>
</protein>
<dbReference type="Proteomes" id="UP000595437">
    <property type="component" value="Chromosome 18"/>
</dbReference>
<evidence type="ECO:0000259" key="1">
    <source>
        <dbReference type="Pfam" id="PF12130"/>
    </source>
</evidence>